<feature type="transmembrane region" description="Helical" evidence="1">
    <location>
        <begin position="194"/>
        <end position="212"/>
    </location>
</feature>
<keyword evidence="1" id="KW-1133">Transmembrane helix</keyword>
<feature type="transmembrane region" description="Helical" evidence="1">
    <location>
        <begin position="97"/>
        <end position="115"/>
    </location>
</feature>
<feature type="transmembrane region" description="Helical" evidence="1">
    <location>
        <begin position="409"/>
        <end position="430"/>
    </location>
</feature>
<evidence type="ECO:0000259" key="2">
    <source>
        <dbReference type="Pfam" id="PF11847"/>
    </source>
</evidence>
<gene>
    <name evidence="3" type="ORF">UFOPK1495_00047</name>
    <name evidence="4" type="ORF">UFOPK1711_00450</name>
    <name evidence="5" type="ORF">UFOPK2143_00015</name>
</gene>
<name>A0A6J6J8B6_9ZZZZ</name>
<evidence type="ECO:0000313" key="4">
    <source>
        <dbReference type="EMBL" id="CAB4570059.1"/>
    </source>
</evidence>
<feature type="transmembrane region" description="Helical" evidence="1">
    <location>
        <begin position="1048"/>
        <end position="1069"/>
    </location>
</feature>
<feature type="transmembrane region" description="Helical" evidence="1">
    <location>
        <begin position="12"/>
        <end position="30"/>
    </location>
</feature>
<dbReference type="EMBL" id="CAEZSU010000002">
    <property type="protein sequence ID" value="CAB4538444.1"/>
    <property type="molecule type" value="Genomic_DNA"/>
</dbReference>
<dbReference type="AlphaFoldDB" id="A0A6J6J8B6"/>
<feature type="transmembrane region" description="Helical" evidence="1">
    <location>
        <begin position="224"/>
        <end position="245"/>
    </location>
</feature>
<organism evidence="5">
    <name type="scientific">freshwater metagenome</name>
    <dbReference type="NCBI Taxonomy" id="449393"/>
    <lineage>
        <taxon>unclassified sequences</taxon>
        <taxon>metagenomes</taxon>
        <taxon>ecological metagenomes</taxon>
    </lineage>
</organism>
<reference evidence="5" key="1">
    <citation type="submission" date="2020-05" db="EMBL/GenBank/DDBJ databases">
        <authorList>
            <person name="Chiriac C."/>
            <person name="Salcher M."/>
            <person name="Ghai R."/>
            <person name="Kavagutti S V."/>
        </authorList>
    </citation>
    <scope>NUCLEOTIDE SEQUENCE</scope>
</reference>
<feature type="domain" description="Alpha-(1-&gt;3)-arabinofuranosyltransferase N-terminal GT-C" evidence="2">
    <location>
        <begin position="26"/>
        <end position="672"/>
    </location>
</feature>
<evidence type="ECO:0000256" key="1">
    <source>
        <dbReference type="SAM" id="Phobius"/>
    </source>
</evidence>
<dbReference type="GO" id="GO:0016740">
    <property type="term" value="F:transferase activity"/>
    <property type="evidence" value="ECO:0007669"/>
    <property type="project" value="InterPro"/>
</dbReference>
<feature type="transmembrane region" description="Helical" evidence="1">
    <location>
        <begin position="302"/>
        <end position="322"/>
    </location>
</feature>
<feature type="transmembrane region" description="Helical" evidence="1">
    <location>
        <begin position="135"/>
        <end position="159"/>
    </location>
</feature>
<evidence type="ECO:0000313" key="3">
    <source>
        <dbReference type="EMBL" id="CAB4538444.1"/>
    </source>
</evidence>
<protein>
    <submittedName>
        <fullName evidence="5">Unannotated protein</fullName>
    </submittedName>
</protein>
<sequence length="1075" mass="115984">MNQRTMTTRLKTLAGPLLIVVIAVTTMAAFHRGIVVRDARFEHIAAPWQFLTRHLQLWDDTRGSGVPLQYFSPVVGLIQSLLAWIGAPVWLIGRLTLSIYLSIAGIGAWYLWRRIWPERSNWALLAGLLYAFNPYSVQAIMPSGLFLPVALLPWLIAFAYEGIQCASRGELRRTLKFSAASALAVFSVGMLNTASLLFVIVPVALFGVFIVLEGKGTWRGLLKFGTPAGILTVLVSAPMLVVLALSSPIVSRNLGTTELPETVAQTSSSFESWRGLGKWLTYYGWGAQTEAPSASFYVTHPAVIVATFVALALAIIALGWKLTPLRRTWGILLVGSVVVMVGAHSPQQSPIAGAFDWIFNNVGGSAAFRTTYKGGPIAVLAIAFLATCGTIAALAWIRTAVESSEKRRLVVAGTLFVLFGSFVLSALPLLQGSRLSDRLSQADIPDYWNEAFDWFESVPATDRVLVLPATSQATYQWGSINDTLFDAYMSPIVLTASTIPSTTGELADATNAFDHLITNFEIDPTSVTPILKWLGVRWVLVQNDIDPLATGIPMDPLSELRTAPGLSLAAQFGRDSNGYSMVDVFQVENPTPDASYSSGPPSIVSGGPDSLYALSANGLLDGRPTTFLPDLSDAQASSLVDQGAPIFVTDGSRRVASAVGNGSRIGTSPLLTVNEDSTRPILVLDPTNPSTQTVAQFDNADSITAIRAGYGFDSWSFDTTAAAAFDRDPLTSWWVSDAVGPVEGTSVSVELNQSTFVDHVVVTQTSFDDARIETARVDIVGSDGFVVQYPLVFDGLVGRAEIGRAATNVKVQISETNGVHGRFGFEEVQLFSSDGQLDLVQWIRVPVDVERLGAAVQPFYAFARSESEPDSSLLRREFVVPTTSAYRFTGNIEVPNSVDEGTLDVSCRQWFTMDGAPVNSRIVSFDPKTRDAGLESCADVTLSAGAHRLVAVGSSDARFISVRLSPVGVAIPSIVAPLPSQRVSASEHTVVIPSEKGWLSVLIPEHPGWRLTASGRSADFLEMNGEMGWSIDQGEAGTATIRFRPQQMYRIAMVVSLVALIACVVLLFWGRRERS</sequence>
<dbReference type="EMBL" id="CAEZVV010000001">
    <property type="protein sequence ID" value="CAB4632733.1"/>
    <property type="molecule type" value="Genomic_DNA"/>
</dbReference>
<dbReference type="Pfam" id="PF11847">
    <property type="entry name" value="GT-C_AftD"/>
    <property type="match status" value="1"/>
</dbReference>
<keyword evidence="1" id="KW-0812">Transmembrane</keyword>
<feature type="transmembrane region" description="Helical" evidence="1">
    <location>
        <begin position="329"/>
        <end position="347"/>
    </location>
</feature>
<evidence type="ECO:0000313" key="5">
    <source>
        <dbReference type="EMBL" id="CAB4632733.1"/>
    </source>
</evidence>
<proteinExistence type="predicted"/>
<dbReference type="EMBL" id="CAEZTR010000018">
    <property type="protein sequence ID" value="CAB4570059.1"/>
    <property type="molecule type" value="Genomic_DNA"/>
</dbReference>
<dbReference type="InterPro" id="IPR021798">
    <property type="entry name" value="AftD_N"/>
</dbReference>
<feature type="transmembrane region" description="Helical" evidence="1">
    <location>
        <begin position="377"/>
        <end position="397"/>
    </location>
</feature>
<accession>A0A6J6J8B6</accession>
<keyword evidence="1" id="KW-0472">Membrane</keyword>